<dbReference type="Proteomes" id="UP000027601">
    <property type="component" value="Unassembled WGS sequence"/>
</dbReference>
<evidence type="ECO:0000313" key="2">
    <source>
        <dbReference type="EMBL" id="GAK35297.1"/>
    </source>
</evidence>
<dbReference type="STRING" id="1121097.GCA_000428125_00193"/>
<dbReference type="AlphaFoldDB" id="A0A069CYJ6"/>
<proteinExistence type="predicted"/>
<protein>
    <recommendedName>
        <fullName evidence="4">DUF4412 domain-containing protein</fullName>
    </recommendedName>
</protein>
<comment type="caution">
    <text evidence="2">The sequence shown here is derived from an EMBL/GenBank/DDBJ whole genome shotgun (WGS) entry which is preliminary data.</text>
</comment>
<dbReference type="RefSeq" id="WP_024995496.1">
    <property type="nucleotide sequence ID" value="NZ_ATZI01000001.1"/>
</dbReference>
<reference evidence="2 3" key="1">
    <citation type="journal article" date="2015" name="Microbes Environ.">
        <title>Distribution and evolution of nitrogen fixation genes in the phylum bacteroidetes.</title>
        <authorList>
            <person name="Inoue J."/>
            <person name="Oshima K."/>
            <person name="Suda W."/>
            <person name="Sakamoto M."/>
            <person name="Iino T."/>
            <person name="Noda S."/>
            <person name="Hongoh Y."/>
            <person name="Hattori M."/>
            <person name="Ohkuma M."/>
        </authorList>
    </citation>
    <scope>NUCLEOTIDE SEQUENCE [LARGE SCALE GENOMIC DNA]</scope>
    <source>
        <strain evidence="2 3">JCM 15093</strain>
    </source>
</reference>
<accession>A0A069CYJ6</accession>
<feature type="chain" id="PRO_5001662152" description="DUF4412 domain-containing protein" evidence="1">
    <location>
        <begin position="21"/>
        <end position="197"/>
    </location>
</feature>
<organism evidence="2 3">
    <name type="scientific">Bacteroides graminisolvens DSM 19988 = JCM 15093</name>
    <dbReference type="NCBI Taxonomy" id="1121097"/>
    <lineage>
        <taxon>Bacteria</taxon>
        <taxon>Pseudomonadati</taxon>
        <taxon>Bacteroidota</taxon>
        <taxon>Bacteroidia</taxon>
        <taxon>Bacteroidales</taxon>
        <taxon>Bacteroidaceae</taxon>
        <taxon>Bacteroides</taxon>
    </lineage>
</organism>
<dbReference type="OrthoDB" id="5372426at2"/>
<name>A0A069CYJ6_9BACE</name>
<evidence type="ECO:0008006" key="4">
    <source>
        <dbReference type="Google" id="ProtNLM"/>
    </source>
</evidence>
<dbReference type="eggNOG" id="ENOG5032K45">
    <property type="taxonomic scope" value="Bacteria"/>
</dbReference>
<keyword evidence="1" id="KW-0732">Signal</keyword>
<keyword evidence="3" id="KW-1185">Reference proteome</keyword>
<feature type="signal peptide" evidence="1">
    <location>
        <begin position="1"/>
        <end position="20"/>
    </location>
</feature>
<evidence type="ECO:0000313" key="3">
    <source>
        <dbReference type="Proteomes" id="UP000027601"/>
    </source>
</evidence>
<dbReference type="EMBL" id="BAJS01000001">
    <property type="protein sequence ID" value="GAK35297.1"/>
    <property type="molecule type" value="Genomic_DNA"/>
</dbReference>
<sequence length="197" mass="21685">MNTRKTATAILLLFVTIALSAQEAKYEMKSAIIKKKTEFSGQVLESTTFIDDYGKKEATEIIFKNGMGPGVDKSMMTIMDSTSVITVDMDTKVANRVNLPTKPINYLQISDEIRDQYKLKEAGEEAIGDKTCKIYTLEISQMGQTLQLKVWVWKGIALKSETSAGGTLLATETTTDIQENAAVLQDKFSLPAGVTIQ</sequence>
<gene>
    <name evidence="2" type="ORF">JCM15093_378</name>
</gene>
<evidence type="ECO:0000256" key="1">
    <source>
        <dbReference type="SAM" id="SignalP"/>
    </source>
</evidence>